<sequence length="318" mass="36251">MENSSHNTSFILSAYGGTGRIRYFCFTITLILYVGIIVANSFLIAVISVERTLHEPMYLFLCALSANELYGSTALFPSLLVNILSDVQEISKVNCFIQIFCLHTYGSIEFSNLAVMSYDRYVSICYPLDYNRIMTLDKACVFLIFIWFFSMVRFAITLTLSVRLPLCGNIIEKVYCDNYSIVKLACTDTTVNNIYGLFTLFLSVGLHLLLIFYSYTEILRICLNSPRQSQIKAFNTCITHIVSLVNFSVGCLLEVIQSRLNMSHIPSEVRVALSLYFLIFPPLLNPIIYGLRITTIRTTFKKLRYCTIQLNDCAKHNI</sequence>
<dbReference type="PRINTS" id="PR00245">
    <property type="entry name" value="OLFACTORYR"/>
</dbReference>
<dbReference type="AlphaFoldDB" id="W5M348"/>
<dbReference type="SUPFAM" id="SSF81321">
    <property type="entry name" value="Family A G protein-coupled receptor-like"/>
    <property type="match status" value="1"/>
</dbReference>
<dbReference type="GO" id="GO:0005886">
    <property type="term" value="C:plasma membrane"/>
    <property type="evidence" value="ECO:0007669"/>
    <property type="project" value="UniProtKB-SubCell"/>
</dbReference>
<reference evidence="16" key="3">
    <citation type="submission" date="2025-09" db="UniProtKB">
        <authorList>
            <consortium name="Ensembl"/>
        </authorList>
    </citation>
    <scope>IDENTIFICATION</scope>
</reference>
<feature type="transmembrane region" description="Helical" evidence="14">
    <location>
        <begin position="233"/>
        <end position="255"/>
    </location>
</feature>
<proteinExistence type="inferred from homology"/>
<keyword evidence="5 14" id="KW-0552">Olfaction</keyword>
<feature type="transmembrane region" description="Helical" evidence="14">
    <location>
        <begin position="96"/>
        <end position="118"/>
    </location>
</feature>
<evidence type="ECO:0000256" key="8">
    <source>
        <dbReference type="ARBA" id="ARBA00023136"/>
    </source>
</evidence>
<dbReference type="STRING" id="7918.ENSLOCP00000002806"/>
<evidence type="ECO:0000256" key="13">
    <source>
        <dbReference type="RuleBase" id="RU000688"/>
    </source>
</evidence>
<evidence type="ECO:0000256" key="9">
    <source>
        <dbReference type="ARBA" id="ARBA00023157"/>
    </source>
</evidence>
<feature type="transmembrane region" description="Helical" evidence="14">
    <location>
        <begin position="20"/>
        <end position="46"/>
    </location>
</feature>
<evidence type="ECO:0000256" key="5">
    <source>
        <dbReference type="ARBA" id="ARBA00022725"/>
    </source>
</evidence>
<reference evidence="17" key="1">
    <citation type="submission" date="2011-12" db="EMBL/GenBank/DDBJ databases">
        <title>The Draft Genome of Lepisosteus oculatus.</title>
        <authorList>
            <consortium name="The Broad Institute Genome Assembly &amp; Analysis Group"/>
            <consortium name="Computational R&amp;D Group"/>
            <consortium name="and Sequencing Platform"/>
            <person name="Di Palma F."/>
            <person name="Alfoldi J."/>
            <person name="Johnson J."/>
            <person name="Berlin A."/>
            <person name="Gnerre S."/>
            <person name="Jaffe D."/>
            <person name="MacCallum I."/>
            <person name="Young S."/>
            <person name="Walker B.J."/>
            <person name="Lander E.S."/>
            <person name="Lindblad-Toh K."/>
        </authorList>
    </citation>
    <scope>NUCLEOTIDE SEQUENCE [LARGE SCALE GENOMIC DNA]</scope>
</reference>
<keyword evidence="8 14" id="KW-0472">Membrane</keyword>
<evidence type="ECO:0000256" key="3">
    <source>
        <dbReference type="ARBA" id="ARBA00022606"/>
    </source>
</evidence>
<dbReference type="InterPro" id="IPR000276">
    <property type="entry name" value="GPCR_Rhodpsn"/>
</dbReference>
<dbReference type="InterPro" id="IPR052921">
    <property type="entry name" value="GPCR1_Superfamily_Member"/>
</dbReference>
<dbReference type="FunFam" id="1.20.1070.10:FF:000024">
    <property type="entry name" value="Olfactory receptor"/>
    <property type="match status" value="1"/>
</dbReference>
<dbReference type="PANTHER" id="PTHR26451:SF885">
    <property type="entry name" value="OLFACTORY RECEPTOR"/>
    <property type="match status" value="1"/>
</dbReference>
<keyword evidence="3 14" id="KW-0716">Sensory transduction</keyword>
<dbReference type="Pfam" id="PF13853">
    <property type="entry name" value="7tm_4"/>
    <property type="match status" value="1"/>
</dbReference>
<dbReference type="GO" id="GO:0050911">
    <property type="term" value="P:detection of chemical stimulus involved in sensory perception of smell"/>
    <property type="evidence" value="ECO:0000318"/>
    <property type="project" value="GO_Central"/>
</dbReference>
<dbReference type="GeneTree" id="ENSGT00950000183048"/>
<evidence type="ECO:0000256" key="4">
    <source>
        <dbReference type="ARBA" id="ARBA00022692"/>
    </source>
</evidence>
<dbReference type="InterPro" id="IPR017452">
    <property type="entry name" value="GPCR_Rhodpsn_7TM"/>
</dbReference>
<dbReference type="EMBL" id="AHAT01003300">
    <property type="status" value="NOT_ANNOTATED_CDS"/>
    <property type="molecule type" value="Genomic_DNA"/>
</dbReference>
<feature type="domain" description="G-protein coupled receptors family 1 profile" evidence="15">
    <location>
        <begin position="39"/>
        <end position="289"/>
    </location>
</feature>
<dbReference type="InParanoid" id="W5M348"/>
<keyword evidence="9" id="KW-1015">Disulfide bond</keyword>
<dbReference type="GO" id="GO:0004930">
    <property type="term" value="F:G protein-coupled receptor activity"/>
    <property type="evidence" value="ECO:0007669"/>
    <property type="project" value="UniProtKB-KW"/>
</dbReference>
<dbReference type="GO" id="GO:0004984">
    <property type="term" value="F:olfactory receptor activity"/>
    <property type="evidence" value="ECO:0000318"/>
    <property type="project" value="GO_Central"/>
</dbReference>
<name>W5M348_LEPOC</name>
<keyword evidence="17" id="KW-1185">Reference proteome</keyword>
<feature type="transmembrane region" description="Helical" evidence="14">
    <location>
        <begin position="58"/>
        <end position="84"/>
    </location>
</feature>
<dbReference type="PRINTS" id="PR00237">
    <property type="entry name" value="GPCRRHODOPSN"/>
</dbReference>
<evidence type="ECO:0000259" key="15">
    <source>
        <dbReference type="PROSITE" id="PS50262"/>
    </source>
</evidence>
<dbReference type="PROSITE" id="PS00237">
    <property type="entry name" value="G_PROTEIN_RECEP_F1_1"/>
    <property type="match status" value="1"/>
</dbReference>
<dbReference type="GO" id="GO:0016020">
    <property type="term" value="C:membrane"/>
    <property type="evidence" value="ECO:0000318"/>
    <property type="project" value="GO_Central"/>
</dbReference>
<dbReference type="OMA" id="HVLCYKM"/>
<dbReference type="Gene3D" id="1.20.1070.10">
    <property type="entry name" value="Rhodopsin 7-helix transmembrane proteins"/>
    <property type="match status" value="1"/>
</dbReference>
<dbReference type="InterPro" id="IPR000725">
    <property type="entry name" value="Olfact_rcpt"/>
</dbReference>
<evidence type="ECO:0000256" key="11">
    <source>
        <dbReference type="ARBA" id="ARBA00023180"/>
    </source>
</evidence>
<evidence type="ECO:0000256" key="12">
    <source>
        <dbReference type="ARBA" id="ARBA00023224"/>
    </source>
</evidence>
<dbReference type="GO" id="GO:0005549">
    <property type="term" value="F:odorant binding"/>
    <property type="evidence" value="ECO:0000318"/>
    <property type="project" value="GO_Central"/>
</dbReference>
<evidence type="ECO:0000256" key="10">
    <source>
        <dbReference type="ARBA" id="ARBA00023170"/>
    </source>
</evidence>
<feature type="transmembrane region" description="Helical" evidence="14">
    <location>
        <begin position="275"/>
        <end position="294"/>
    </location>
</feature>
<dbReference type="FunCoup" id="W5M348">
    <property type="interactions" value="195"/>
</dbReference>
<keyword evidence="11" id="KW-0325">Glycoprotein</keyword>
<evidence type="ECO:0000256" key="2">
    <source>
        <dbReference type="ARBA" id="ARBA00022475"/>
    </source>
</evidence>
<evidence type="ECO:0000313" key="16">
    <source>
        <dbReference type="Ensembl" id="ENSLOCP00000002806.1"/>
    </source>
</evidence>
<organism evidence="16 17">
    <name type="scientific">Lepisosteus oculatus</name>
    <name type="common">Spotted gar</name>
    <dbReference type="NCBI Taxonomy" id="7918"/>
    <lineage>
        <taxon>Eukaryota</taxon>
        <taxon>Metazoa</taxon>
        <taxon>Chordata</taxon>
        <taxon>Craniata</taxon>
        <taxon>Vertebrata</taxon>
        <taxon>Euteleostomi</taxon>
        <taxon>Actinopterygii</taxon>
        <taxon>Neopterygii</taxon>
        <taxon>Holostei</taxon>
        <taxon>Semionotiformes</taxon>
        <taxon>Lepisosteidae</taxon>
        <taxon>Lepisosteus</taxon>
    </lineage>
</organism>
<evidence type="ECO:0000256" key="7">
    <source>
        <dbReference type="ARBA" id="ARBA00023040"/>
    </source>
</evidence>
<keyword evidence="4 13" id="KW-0812">Transmembrane</keyword>
<comment type="subcellular location">
    <subcellularLocation>
        <location evidence="1 14">Cell membrane</location>
        <topology evidence="1 14">Multi-pass membrane protein</topology>
    </subcellularLocation>
</comment>
<accession>W5M348</accession>
<dbReference type="PROSITE" id="PS50262">
    <property type="entry name" value="G_PROTEIN_RECEP_F1_2"/>
    <property type="match status" value="1"/>
</dbReference>
<evidence type="ECO:0000313" key="17">
    <source>
        <dbReference type="Proteomes" id="UP000018468"/>
    </source>
</evidence>
<keyword evidence="6 14" id="KW-1133">Transmembrane helix</keyword>
<keyword evidence="10 13" id="KW-0675">Receptor</keyword>
<keyword evidence="12 13" id="KW-0807">Transducer</keyword>
<dbReference type="Ensembl" id="ENSLOCT00000002813.1">
    <property type="protein sequence ID" value="ENSLOCP00000002806.1"/>
    <property type="gene ID" value="ENSLOCG00000002399.1"/>
</dbReference>
<dbReference type="PANTHER" id="PTHR26451">
    <property type="entry name" value="G_PROTEIN_RECEP_F1_2 DOMAIN-CONTAINING PROTEIN"/>
    <property type="match status" value="1"/>
</dbReference>
<evidence type="ECO:0000256" key="14">
    <source>
        <dbReference type="RuleBase" id="RU363047"/>
    </source>
</evidence>
<evidence type="ECO:0000256" key="1">
    <source>
        <dbReference type="ARBA" id="ARBA00004651"/>
    </source>
</evidence>
<evidence type="ECO:0000256" key="6">
    <source>
        <dbReference type="ARBA" id="ARBA00022989"/>
    </source>
</evidence>
<feature type="transmembrane region" description="Helical" evidence="14">
    <location>
        <begin position="139"/>
        <end position="156"/>
    </location>
</feature>
<dbReference type="eggNOG" id="ENOG502QVH7">
    <property type="taxonomic scope" value="Eukaryota"/>
</dbReference>
<reference evidence="16" key="2">
    <citation type="submission" date="2025-08" db="UniProtKB">
        <authorList>
            <consortium name="Ensembl"/>
        </authorList>
    </citation>
    <scope>IDENTIFICATION</scope>
</reference>
<feature type="transmembrane region" description="Helical" evidence="14">
    <location>
        <begin position="194"/>
        <end position="213"/>
    </location>
</feature>
<dbReference type="Bgee" id="ENSLOCG00000002399">
    <property type="expression patterns" value="Expressed in testis"/>
</dbReference>
<dbReference type="Proteomes" id="UP000018468">
    <property type="component" value="Linkage group LG3"/>
</dbReference>
<protein>
    <recommendedName>
        <fullName evidence="14">Olfactory receptor</fullName>
    </recommendedName>
</protein>
<comment type="similarity">
    <text evidence="13">Belongs to the G-protein coupled receptor 1 family.</text>
</comment>
<dbReference type="HOGENOM" id="CLU_012526_0_1_1"/>
<keyword evidence="7 13" id="KW-0297">G-protein coupled receptor</keyword>
<keyword evidence="2 14" id="KW-1003">Cell membrane</keyword>